<evidence type="ECO:0000313" key="10">
    <source>
        <dbReference type="EMBL" id="RKE52395.1"/>
    </source>
</evidence>
<keyword evidence="11" id="KW-1185">Reference proteome</keyword>
<dbReference type="Pfam" id="PF07715">
    <property type="entry name" value="Plug"/>
    <property type="match status" value="1"/>
</dbReference>
<dbReference type="Gene3D" id="2.170.130.10">
    <property type="entry name" value="TonB-dependent receptor, plug domain"/>
    <property type="match status" value="1"/>
</dbReference>
<comment type="similarity">
    <text evidence="7">Belongs to the TonB-dependent receptor family.</text>
</comment>
<dbReference type="OrthoDB" id="9768177at2"/>
<evidence type="ECO:0000256" key="2">
    <source>
        <dbReference type="ARBA" id="ARBA00022448"/>
    </source>
</evidence>
<protein>
    <submittedName>
        <fullName evidence="10">TonB-linked SusC/RagA family outer membrane protein</fullName>
    </submittedName>
</protein>
<evidence type="ECO:0000259" key="9">
    <source>
        <dbReference type="SMART" id="SM00965"/>
    </source>
</evidence>
<evidence type="ECO:0000313" key="11">
    <source>
        <dbReference type="Proteomes" id="UP000286246"/>
    </source>
</evidence>
<dbReference type="InterPro" id="IPR036942">
    <property type="entry name" value="Beta-barrel_TonB_sf"/>
</dbReference>
<dbReference type="NCBIfam" id="TIGR04056">
    <property type="entry name" value="OMP_RagA_SusC"/>
    <property type="match status" value="1"/>
</dbReference>
<dbReference type="SUPFAM" id="SSF49464">
    <property type="entry name" value="Carboxypeptidase regulatory domain-like"/>
    <property type="match status" value="1"/>
</dbReference>
<keyword evidence="5 7" id="KW-0472">Membrane</keyword>
<dbReference type="InterPro" id="IPR023996">
    <property type="entry name" value="TonB-dep_OMP_SusC/RagA"/>
</dbReference>
<proteinExistence type="inferred from homology"/>
<dbReference type="RefSeq" id="WP_120259436.1">
    <property type="nucleotide sequence ID" value="NZ_RAPY01000002.1"/>
</dbReference>
<feature type="domain" description="Secretin/TonB short N-terminal" evidence="9">
    <location>
        <begin position="76"/>
        <end position="127"/>
    </location>
</feature>
<gene>
    <name evidence="10" type="ORF">DFQ12_2631</name>
</gene>
<evidence type="ECO:0000256" key="4">
    <source>
        <dbReference type="ARBA" id="ARBA00022692"/>
    </source>
</evidence>
<dbReference type="EMBL" id="RAPY01000002">
    <property type="protein sequence ID" value="RKE52395.1"/>
    <property type="molecule type" value="Genomic_DNA"/>
</dbReference>
<dbReference type="Gene3D" id="2.40.170.20">
    <property type="entry name" value="TonB-dependent receptor, beta-barrel domain"/>
    <property type="match status" value="1"/>
</dbReference>
<feature type="transmembrane region" description="Helical" evidence="8">
    <location>
        <begin position="32"/>
        <end position="49"/>
    </location>
</feature>
<dbReference type="InterPro" id="IPR012910">
    <property type="entry name" value="Plug_dom"/>
</dbReference>
<organism evidence="10 11">
    <name type="scientific">Sphingobacterium detergens</name>
    <dbReference type="NCBI Taxonomy" id="1145106"/>
    <lineage>
        <taxon>Bacteria</taxon>
        <taxon>Pseudomonadati</taxon>
        <taxon>Bacteroidota</taxon>
        <taxon>Sphingobacteriia</taxon>
        <taxon>Sphingobacteriales</taxon>
        <taxon>Sphingobacteriaceae</taxon>
        <taxon>Sphingobacterium</taxon>
    </lineage>
</organism>
<comment type="subcellular location">
    <subcellularLocation>
        <location evidence="1 7">Cell outer membrane</location>
        <topology evidence="1 7">Multi-pass membrane protein</topology>
    </subcellularLocation>
</comment>
<evidence type="ECO:0000256" key="1">
    <source>
        <dbReference type="ARBA" id="ARBA00004571"/>
    </source>
</evidence>
<keyword evidence="2 7" id="KW-0813">Transport</keyword>
<sequence>MNYKIHRRTMHKNKCITIRCLGGPEKYGLNSWFRFIFLIIFFTFLYLAASAQKVSVNVTDRPLKEVLQSLRQQSGYAFIFNDQLMAKAKPVTLNVKAKEILEVLPLTFKGQPLGYEINGKVITVIPSEPSKTIIRKEERQIKGQVVDSLRRPLANVTVRIKNTDQVALSDNSGNFSISDIPIDGILALSLLGYRGVEIKKPYNGLVVTMQAFEGMLSEAVVNVNTGYQSIPKERATGSFILLDNNAINKRVSTNILDRLEGNVPGLLFNKNTSSSADGGIDINIRGHSTLFANDQPLIVVDNFPYDGDIRNINPNDVETITVLKDAAATSIWGVRSGNGVIVITTKKGILGKPLSIEFNTNLTIGAKPDLYYKPMEEIAATDRVDIEHMLYDKGFYNADLTSTNFPNIPYTVVVWERLRKGIINEQESIGQINLLRNSDVRRDLNKYFYNQSINQQYAINFKGGGPKSDYYISIGYDHNRPSQSGFKNERFNLSSNTNFYPTDKLTLSAGINFTNTSAQSNSVLSELNTLKTSGTLPVYTDLVDDITGMSKIVTRSYSPFYLDTLSGSGFKDWRYRPYDELSMADADNKQIHNKLNFGASYKIIDGLITSLKYQFEKGTSNFDTYNDPDTYYTRNLINRFHAPETAVQYPVPDAGGILNSSISEMRSNRLRFQTDYSKSFNEHKIFAIAGAEVSETITESKANTFYGYNKENSSMINVDYTTVFPTNPGNSSLIPNINNIGKFTDRYISYFSNASYSFKDKYVLSLSGRIDKSNLFGVKTNQKASPLYSAGLSWEFSKEPFYNLKFLPYGKLRVTYGYNGNIDKSVSAYNTFLTVSDPFYYGNTRGVIQRPGNDQLRWEKVRVINLGYDFATLKNRVTGSIEFYYKRGIDLFGISSLPGSTGFTTFYGNTASTSTKGFDINITSANVKTGKFNWISNLQLSRALDIVTDYGREELAISYINGIRSSIVQPLVGKPLFSVYSYRWAGLSPDNGDPRGFIDGEISSDWGSIISSTTVQNMVYNGPARPTFFGSFRNTFSYKQLSISANMIFKLNYYYRKSSISYAGLYSGGGNTDYYKRWQKPGDELNTNVPSQQLPPVTTSREDFYLYSEANIEKGDHIRIQDITLQYDWNLKKNSQNFGIQKIQFYGYINNVGIIWRANKSGTDPDVYIGGYQAPKSFSLGAKVTF</sequence>
<comment type="caution">
    <text evidence="10">The sequence shown here is derived from an EMBL/GenBank/DDBJ whole genome shotgun (WGS) entry which is preliminary data.</text>
</comment>
<keyword evidence="4 7" id="KW-0812">Transmembrane</keyword>
<keyword evidence="6 7" id="KW-0998">Cell outer membrane</keyword>
<evidence type="ECO:0000256" key="7">
    <source>
        <dbReference type="PROSITE-ProRule" id="PRU01360"/>
    </source>
</evidence>
<dbReference type="Proteomes" id="UP000286246">
    <property type="component" value="Unassembled WGS sequence"/>
</dbReference>
<dbReference type="NCBIfam" id="TIGR04057">
    <property type="entry name" value="SusC_RagA_signa"/>
    <property type="match status" value="1"/>
</dbReference>
<accession>A0A420B704</accession>
<reference evidence="10 11" key="1">
    <citation type="submission" date="2018-09" db="EMBL/GenBank/DDBJ databases">
        <title>Genomic Encyclopedia of Type Strains, Phase III (KMG-III): the genomes of soil and plant-associated and newly described type strains.</title>
        <authorList>
            <person name="Whitman W."/>
        </authorList>
    </citation>
    <scope>NUCLEOTIDE SEQUENCE [LARGE SCALE GENOMIC DNA]</scope>
    <source>
        <strain evidence="10 11">CECT 7938</strain>
    </source>
</reference>
<dbReference type="PROSITE" id="PS52016">
    <property type="entry name" value="TONB_DEPENDENT_REC_3"/>
    <property type="match status" value="1"/>
</dbReference>
<dbReference type="InterPro" id="IPR011662">
    <property type="entry name" value="Secretin/TonB_short_N"/>
</dbReference>
<name>A0A420B704_SPHD1</name>
<dbReference type="InterPro" id="IPR023997">
    <property type="entry name" value="TonB-dep_OMP_SusC/RagA_CS"/>
</dbReference>
<evidence type="ECO:0000256" key="3">
    <source>
        <dbReference type="ARBA" id="ARBA00022452"/>
    </source>
</evidence>
<evidence type="ECO:0000256" key="5">
    <source>
        <dbReference type="ARBA" id="ARBA00023136"/>
    </source>
</evidence>
<dbReference type="SMART" id="SM00965">
    <property type="entry name" value="STN"/>
    <property type="match status" value="1"/>
</dbReference>
<dbReference type="InterPro" id="IPR037066">
    <property type="entry name" value="Plug_dom_sf"/>
</dbReference>
<evidence type="ECO:0000256" key="6">
    <source>
        <dbReference type="ARBA" id="ARBA00023237"/>
    </source>
</evidence>
<dbReference type="AlphaFoldDB" id="A0A420B704"/>
<dbReference type="SUPFAM" id="SSF56935">
    <property type="entry name" value="Porins"/>
    <property type="match status" value="1"/>
</dbReference>
<evidence type="ECO:0000256" key="8">
    <source>
        <dbReference type="SAM" id="Phobius"/>
    </source>
</evidence>
<dbReference type="InterPro" id="IPR039426">
    <property type="entry name" value="TonB-dep_rcpt-like"/>
</dbReference>
<keyword evidence="8" id="KW-1133">Transmembrane helix</keyword>
<keyword evidence="3 7" id="KW-1134">Transmembrane beta strand</keyword>
<dbReference type="InterPro" id="IPR008969">
    <property type="entry name" value="CarboxyPept-like_regulatory"/>
</dbReference>
<dbReference type="GO" id="GO:0009279">
    <property type="term" value="C:cell outer membrane"/>
    <property type="evidence" value="ECO:0007669"/>
    <property type="project" value="UniProtKB-SubCell"/>
</dbReference>